<sequence>MGKCEFVDELNKLRKSSNESIDNIGKFDDFKAYMHISRPVEVDLKVILKKINESGKKTLVLLCGSAGDGKSHLLSYLKNLDEEKLLDGYCVYNDATESSAPFKTAIETLNDVLNGFSDANINLPGQNIIMAINLGVLSNFIESEYGKQYAMLREYAMKSNILTSQINENIYDATSSFQHVSFSDYHMYYLTENGVDPQFISDILSKIFTNNEKNPFYECYQSKCAQCPMALNCPVRHNYAFMSEEAARSFVAEILVKTTIKDKEILTTREILNYIYDIIVAHDFSYKKLADASVNTEDYLKEYIGGITPSLMFDYGDLSNLMNFLREYDPLLVRTEIADTMAIFYYVSSDISESIKEAIGGSAYSSVLCTKESLNKLNYNRALKAQMFNILVRISKIMNAENSDKVYESFLKDLYYYNSGKKGKLQSIYDMVEKGVVQWCGSEADSNIRLSESKGFELYENVKFEAFLENVPSSNGDNSLQRFTPIIMLCFEDVKTKEIISLDIDYSLFELISRLNDGYVQTAEDRNNHADFISFVSKVLKTGSASENIMIVSENGKRAILDKTKFGYKFKVVR</sequence>
<dbReference type="OrthoDB" id="257964at2"/>
<name>A0A2M8Z9K9_9FIRM</name>
<comment type="caution">
    <text evidence="1">The sequence shown here is derived from an EMBL/GenBank/DDBJ whole genome shotgun (WGS) entry which is preliminary data.</text>
</comment>
<gene>
    <name evidence="1" type="ORF">H171_3697</name>
</gene>
<reference evidence="1 2" key="1">
    <citation type="submission" date="2017-11" db="EMBL/GenBank/DDBJ databases">
        <title>Understudied soil microbes with underappreciated capabilities: Untangling the Clostridium saccharolyticum group.</title>
        <authorList>
            <person name="Leschine S."/>
        </authorList>
    </citation>
    <scope>NUCLEOTIDE SEQUENCE [LARGE SCALE GENOMIC DNA]</scope>
    <source>
        <strain evidence="1 2">18A</strain>
    </source>
</reference>
<dbReference type="RefSeq" id="WP_100306409.1">
    <property type="nucleotide sequence ID" value="NZ_PGET01000001.1"/>
</dbReference>
<evidence type="ECO:0000313" key="1">
    <source>
        <dbReference type="EMBL" id="PJJ30123.1"/>
    </source>
</evidence>
<accession>A0A2M8Z9K9</accession>
<dbReference type="NCBIfam" id="TIGR03238">
    <property type="entry name" value="dnd_assoc_3"/>
    <property type="match status" value="1"/>
</dbReference>
<dbReference type="InterPro" id="IPR017647">
    <property type="entry name" value="Dnd_assoc_3"/>
</dbReference>
<dbReference type="Proteomes" id="UP000231092">
    <property type="component" value="Unassembled WGS sequence"/>
</dbReference>
<proteinExistence type="predicted"/>
<protein>
    <submittedName>
        <fullName evidence="1">DNA phosphorothioation-dependent restriction protein DptF</fullName>
    </submittedName>
</protein>
<dbReference type="AlphaFoldDB" id="A0A2M8Z9K9"/>
<dbReference type="EMBL" id="PGET01000001">
    <property type="protein sequence ID" value="PJJ30123.1"/>
    <property type="molecule type" value="Genomic_DNA"/>
</dbReference>
<evidence type="ECO:0000313" key="2">
    <source>
        <dbReference type="Proteomes" id="UP000231092"/>
    </source>
</evidence>
<organism evidence="1 2">
    <name type="scientific">[Clostridium] celerecrescens 18A</name>
    <dbReference type="NCBI Taxonomy" id="1286362"/>
    <lineage>
        <taxon>Bacteria</taxon>
        <taxon>Bacillati</taxon>
        <taxon>Bacillota</taxon>
        <taxon>Clostridia</taxon>
        <taxon>Lachnospirales</taxon>
        <taxon>Lachnospiraceae</taxon>
        <taxon>Lacrimispora</taxon>
    </lineage>
</organism>